<keyword evidence="2" id="KW-0687">Ribonucleoprotein</keyword>
<reference evidence="2 3" key="1">
    <citation type="submission" date="2015-07" db="EMBL/GenBank/DDBJ databases">
        <title>High-quality genome of monoxenous trypanosomatid Leptomonas pyrrhocoris.</title>
        <authorList>
            <person name="Flegontov P."/>
            <person name="Butenko A."/>
            <person name="Firsov S."/>
            <person name="Vlcek C."/>
            <person name="Logacheva M.D."/>
            <person name="Field M."/>
            <person name="Filatov D."/>
            <person name="Flegontova O."/>
            <person name="Gerasimov E."/>
            <person name="Jackson A.P."/>
            <person name="Kelly S."/>
            <person name="Opperdoes F."/>
            <person name="O'Reilly A."/>
            <person name="Votypka J."/>
            <person name="Yurchenko V."/>
            <person name="Lukes J."/>
        </authorList>
    </citation>
    <scope>NUCLEOTIDE SEQUENCE [LARGE SCALE GENOMIC DNA]</scope>
    <source>
        <strain evidence="2">H10</strain>
    </source>
</reference>
<name>A0A0N0DU62_LEPPY</name>
<feature type="compositionally biased region" description="Basic and acidic residues" evidence="1">
    <location>
        <begin position="85"/>
        <end position="94"/>
    </location>
</feature>
<dbReference type="OMA" id="VNGWGPQ"/>
<protein>
    <submittedName>
        <fullName evidence="2">Putative 60S ribosomal protein L7</fullName>
    </submittedName>
</protein>
<feature type="region of interest" description="Disordered" evidence="1">
    <location>
        <begin position="276"/>
        <end position="298"/>
    </location>
</feature>
<dbReference type="PANTHER" id="PTHR11524:SF40">
    <property type="entry name" value="RIBOSOMAL PROTEIN L7, PUTATIVE-RELATED"/>
    <property type="match status" value="1"/>
</dbReference>
<dbReference type="GO" id="GO:0022625">
    <property type="term" value="C:cytosolic large ribosomal subunit"/>
    <property type="evidence" value="ECO:0007669"/>
    <property type="project" value="TreeGrafter"/>
</dbReference>
<dbReference type="EMBL" id="LGTL01000013">
    <property type="protein sequence ID" value="KPA78461.1"/>
    <property type="molecule type" value="Genomic_DNA"/>
</dbReference>
<dbReference type="GeneID" id="26906376"/>
<dbReference type="GO" id="GO:0003735">
    <property type="term" value="F:structural constituent of ribosome"/>
    <property type="evidence" value="ECO:0007669"/>
    <property type="project" value="TreeGrafter"/>
</dbReference>
<feature type="compositionally biased region" description="Basic residues" evidence="1">
    <location>
        <begin position="74"/>
        <end position="84"/>
    </location>
</feature>
<dbReference type="InterPro" id="IPR036919">
    <property type="entry name" value="Ribo_uL30_ferredoxin-like_sf"/>
</dbReference>
<dbReference type="GO" id="GO:0003723">
    <property type="term" value="F:RNA binding"/>
    <property type="evidence" value="ECO:0007669"/>
    <property type="project" value="TreeGrafter"/>
</dbReference>
<feature type="region of interest" description="Disordered" evidence="1">
    <location>
        <begin position="74"/>
        <end position="102"/>
    </location>
</feature>
<dbReference type="SUPFAM" id="SSF55129">
    <property type="entry name" value="Ribosomal protein L30p/L7e"/>
    <property type="match status" value="1"/>
</dbReference>
<dbReference type="Gene3D" id="3.30.1390.20">
    <property type="entry name" value="Ribosomal protein L30, ferredoxin-like fold domain"/>
    <property type="match status" value="1"/>
</dbReference>
<accession>A0A0N0DU62</accession>
<gene>
    <name evidence="2" type="ORF">ABB37_06087</name>
</gene>
<comment type="caution">
    <text evidence="2">The sequence shown here is derived from an EMBL/GenBank/DDBJ whole genome shotgun (WGS) entry which is preliminary data.</text>
</comment>
<evidence type="ECO:0000313" key="2">
    <source>
        <dbReference type="EMBL" id="KPA78461.1"/>
    </source>
</evidence>
<keyword evidence="3" id="KW-1185">Reference proteome</keyword>
<evidence type="ECO:0000313" key="3">
    <source>
        <dbReference type="Proteomes" id="UP000037923"/>
    </source>
</evidence>
<dbReference type="AlphaFoldDB" id="A0A0N0DU62"/>
<proteinExistence type="predicted"/>
<dbReference type="VEuPathDB" id="TriTrypDB:LpyrH10_13_0320"/>
<dbReference type="GO" id="GO:0000463">
    <property type="term" value="P:maturation of LSU-rRNA from tricistronic rRNA transcript (SSU-rRNA, 5.8S rRNA, LSU-rRNA)"/>
    <property type="evidence" value="ECO:0007669"/>
    <property type="project" value="TreeGrafter"/>
</dbReference>
<evidence type="ECO:0000256" key="1">
    <source>
        <dbReference type="SAM" id="MobiDB-lite"/>
    </source>
</evidence>
<organism evidence="2 3">
    <name type="scientific">Leptomonas pyrrhocoris</name>
    <name type="common">Firebug parasite</name>
    <dbReference type="NCBI Taxonomy" id="157538"/>
    <lineage>
        <taxon>Eukaryota</taxon>
        <taxon>Discoba</taxon>
        <taxon>Euglenozoa</taxon>
        <taxon>Kinetoplastea</taxon>
        <taxon>Metakinetoplastina</taxon>
        <taxon>Trypanosomatida</taxon>
        <taxon>Trypanosomatidae</taxon>
        <taxon>Leishmaniinae</taxon>
        <taxon>Leptomonas</taxon>
    </lineage>
</organism>
<dbReference type="Proteomes" id="UP000037923">
    <property type="component" value="Unassembled WGS sequence"/>
</dbReference>
<dbReference type="PANTHER" id="PTHR11524">
    <property type="entry name" value="60S RIBOSOMAL PROTEIN L7"/>
    <property type="match status" value="1"/>
</dbReference>
<feature type="compositionally biased region" description="Basic residues" evidence="1">
    <location>
        <begin position="286"/>
        <end position="298"/>
    </location>
</feature>
<dbReference type="RefSeq" id="XP_015656900.1">
    <property type="nucleotide sequence ID" value="XM_015804326.1"/>
</dbReference>
<dbReference type="Gene3D" id="1.10.15.30">
    <property type="match status" value="1"/>
</dbReference>
<dbReference type="OrthoDB" id="28644at2759"/>
<dbReference type="InterPro" id="IPR039699">
    <property type="entry name" value="Ribosomal_uL30"/>
</dbReference>
<keyword evidence="2" id="KW-0689">Ribosomal protein</keyword>
<sequence>MGKNPPKWLPGERVKETILLQRKSVEQLRADRVLRRDKLQERRERHKNKLDAKRKRKLATKKFINAQTILKHAQRKEHQGRKFQKLGERTEGQRRRSKQENYINKLKKSPVKLVVRAKGSQIPPEVAAAFRKLGLEKIYSARLICLTPRTHKMIRQLTPFCIVGVPDRAQLESLLRTRGSLYNEETQTKRFISGNLLLEQALGQYNILCIEDLVETIATRSEHVETVLHHIAPFDFHPPRQLFVERHRSVHQKLEIVNKDSFAAYLADQLKLTAKKERRASAAAKKEKRATGKRKAAA</sequence>